<dbReference type="HOGENOM" id="CLU_1662944_0_0_1"/>
<dbReference type="AlphaFoldDB" id="T1I2H0"/>
<accession>T1I2H0</accession>
<dbReference type="EMBL" id="ACPB03019652">
    <property type="status" value="NOT_ANNOTATED_CDS"/>
    <property type="molecule type" value="Genomic_DNA"/>
</dbReference>
<dbReference type="InParanoid" id="T1I2H0"/>
<dbReference type="Proteomes" id="UP000015103">
    <property type="component" value="Unassembled WGS sequence"/>
</dbReference>
<evidence type="ECO:0000313" key="1">
    <source>
        <dbReference type="EnsemblMetazoa" id="RPRC010489-PA"/>
    </source>
</evidence>
<evidence type="ECO:0000313" key="2">
    <source>
        <dbReference type="Proteomes" id="UP000015103"/>
    </source>
</evidence>
<keyword evidence="2" id="KW-1185">Reference proteome</keyword>
<proteinExistence type="predicted"/>
<reference evidence="1" key="1">
    <citation type="submission" date="2015-05" db="UniProtKB">
        <authorList>
            <consortium name="EnsemblMetazoa"/>
        </authorList>
    </citation>
    <scope>IDENTIFICATION</scope>
</reference>
<name>T1I2H0_RHOPR</name>
<dbReference type="RefSeq" id="XP_073984821.1">
    <property type="nucleotide sequence ID" value="XM_074128720.1"/>
</dbReference>
<organism evidence="1 2">
    <name type="scientific">Rhodnius prolixus</name>
    <name type="common">Triatomid bug</name>
    <dbReference type="NCBI Taxonomy" id="13249"/>
    <lineage>
        <taxon>Eukaryota</taxon>
        <taxon>Metazoa</taxon>
        <taxon>Ecdysozoa</taxon>
        <taxon>Arthropoda</taxon>
        <taxon>Hexapoda</taxon>
        <taxon>Insecta</taxon>
        <taxon>Pterygota</taxon>
        <taxon>Neoptera</taxon>
        <taxon>Paraneoptera</taxon>
        <taxon>Hemiptera</taxon>
        <taxon>Heteroptera</taxon>
        <taxon>Panheteroptera</taxon>
        <taxon>Cimicomorpha</taxon>
        <taxon>Reduviidae</taxon>
        <taxon>Triatominae</taxon>
        <taxon>Rhodnius</taxon>
    </lineage>
</organism>
<dbReference type="GeneID" id="141454475"/>
<dbReference type="EnsemblMetazoa" id="RPRC010489-RA">
    <property type="protein sequence ID" value="RPRC010489-PA"/>
    <property type="gene ID" value="RPRC010489"/>
</dbReference>
<sequence>MDSGQSKRNHPKKPVNLTDDDVKKYLKDLKQKENILKKFDKLLKDISDFDVMTFRLEEEDVYTKYDHFMTSDICLKCLIPRMKKIATKFINSSEKPDCYKFIVKWKNLTKVIDKTIENYTNLRNGKDLIPISLKKIRCDIDYKKLLNPLDEDNIEEHLF</sequence>
<dbReference type="VEuPathDB" id="VectorBase:RPRC010489"/>
<protein>
    <submittedName>
        <fullName evidence="1">Uncharacterized protein</fullName>
    </submittedName>
</protein>